<gene>
    <name evidence="2" type="ORF">EAS64_02975</name>
</gene>
<dbReference type="Proteomes" id="UP000460272">
    <property type="component" value="Unassembled WGS sequence"/>
</dbReference>
<dbReference type="RefSeq" id="WP_145851156.1">
    <property type="nucleotide sequence ID" value="NZ_RPFW01000001.1"/>
</dbReference>
<accession>A0A6P2C8T5</accession>
<sequence length="265" mass="29551">MRIDQPDEDGGRADDADTPDAPDAEGAAGSRLGDRERAVPAASGASADSADSGGEHEAYRARVDAVFRAHAIDQAYDRVREIERGIVTPAMKRIEAEDPERRLAGLEHSLKGKDRLTEKVDNWMSAQANLTAADAIRLVKDAIRYTFLYEETAYSAGVQADCDRLESSGFRPVDRQNSWEDDQYKGINGRWREPESGMLFEVQFHTQESLDAKELTHSAYERIRDTKTPPDEVRRLKEYQRDVCAGITIPPGATEIPDYNHLQGT</sequence>
<protein>
    <recommendedName>
        <fullName evidence="4">RelA/SpoT domain-containing protein</fullName>
    </recommendedName>
</protein>
<keyword evidence="3" id="KW-1185">Reference proteome</keyword>
<dbReference type="AlphaFoldDB" id="A0A6P2C8T5"/>
<evidence type="ECO:0000313" key="3">
    <source>
        <dbReference type="Proteomes" id="UP000460272"/>
    </source>
</evidence>
<comment type="caution">
    <text evidence="2">The sequence shown here is derived from an EMBL/GenBank/DDBJ whole genome shotgun (WGS) entry which is preliminary data.</text>
</comment>
<evidence type="ECO:0000256" key="1">
    <source>
        <dbReference type="SAM" id="MobiDB-lite"/>
    </source>
</evidence>
<dbReference type="OrthoDB" id="4569990at2"/>
<feature type="compositionally biased region" description="Low complexity" evidence="1">
    <location>
        <begin position="41"/>
        <end position="52"/>
    </location>
</feature>
<name>A0A6P2C8T5_9ACTN</name>
<evidence type="ECO:0000313" key="2">
    <source>
        <dbReference type="EMBL" id="TVZ06401.1"/>
    </source>
</evidence>
<feature type="region of interest" description="Disordered" evidence="1">
    <location>
        <begin position="1"/>
        <end position="56"/>
    </location>
</feature>
<reference evidence="2 3" key="1">
    <citation type="submission" date="2018-11" db="EMBL/GenBank/DDBJ databases">
        <title>Trebonia kvetii gen.nov., sp.nov., a novel acidophilic actinobacterium, and proposal of the new actinobacterial family Treboniaceae fam. nov.</title>
        <authorList>
            <person name="Rapoport D."/>
            <person name="Sagova-Mareckova M."/>
            <person name="Sedlacek I."/>
            <person name="Provaznik J."/>
            <person name="Kralova S."/>
            <person name="Pavlinic D."/>
            <person name="Benes V."/>
            <person name="Kopecky J."/>
        </authorList>
    </citation>
    <scope>NUCLEOTIDE SEQUENCE [LARGE SCALE GENOMIC DNA]</scope>
    <source>
        <strain evidence="2 3">15Tr583</strain>
    </source>
</reference>
<feature type="compositionally biased region" description="Basic and acidic residues" evidence="1">
    <location>
        <begin position="1"/>
        <end position="15"/>
    </location>
</feature>
<evidence type="ECO:0008006" key="4">
    <source>
        <dbReference type="Google" id="ProtNLM"/>
    </source>
</evidence>
<proteinExistence type="predicted"/>
<organism evidence="2 3">
    <name type="scientific">Trebonia kvetii</name>
    <dbReference type="NCBI Taxonomy" id="2480626"/>
    <lineage>
        <taxon>Bacteria</taxon>
        <taxon>Bacillati</taxon>
        <taxon>Actinomycetota</taxon>
        <taxon>Actinomycetes</taxon>
        <taxon>Streptosporangiales</taxon>
        <taxon>Treboniaceae</taxon>
        <taxon>Trebonia</taxon>
    </lineage>
</organism>
<dbReference type="EMBL" id="RPFW01000001">
    <property type="protein sequence ID" value="TVZ06401.1"/>
    <property type="molecule type" value="Genomic_DNA"/>
</dbReference>